<evidence type="ECO:0000256" key="2">
    <source>
        <dbReference type="ARBA" id="ARBA00022576"/>
    </source>
</evidence>
<dbReference type="GO" id="GO:0030170">
    <property type="term" value="F:pyridoxal phosphate binding"/>
    <property type="evidence" value="ECO:0007669"/>
    <property type="project" value="InterPro"/>
</dbReference>
<dbReference type="InterPro" id="IPR015424">
    <property type="entry name" value="PyrdxlP-dep_Trfase"/>
</dbReference>
<evidence type="ECO:0000256" key="5">
    <source>
        <dbReference type="RuleBase" id="RU003560"/>
    </source>
</evidence>
<dbReference type="InterPro" id="IPR049704">
    <property type="entry name" value="Aminotrans_3_PPA_site"/>
</dbReference>
<dbReference type="EMBL" id="POTW01000062">
    <property type="protein sequence ID" value="PZF81244.1"/>
    <property type="molecule type" value="Genomic_DNA"/>
</dbReference>
<evidence type="ECO:0000256" key="4">
    <source>
        <dbReference type="ARBA" id="ARBA00022898"/>
    </source>
</evidence>
<dbReference type="PANTHER" id="PTHR43094">
    <property type="entry name" value="AMINOTRANSFERASE"/>
    <property type="match status" value="1"/>
</dbReference>
<keyword evidence="7" id="KW-1185">Reference proteome</keyword>
<keyword evidence="3 6" id="KW-0808">Transferase</keyword>
<dbReference type="InterPro" id="IPR005814">
    <property type="entry name" value="Aminotrans_3"/>
</dbReference>
<dbReference type="InterPro" id="IPR015422">
    <property type="entry name" value="PyrdxlP-dep_Trfase_small"/>
</dbReference>
<evidence type="ECO:0000256" key="1">
    <source>
        <dbReference type="ARBA" id="ARBA00008954"/>
    </source>
</evidence>
<sequence>MTTTHDELQRSAADHLLLHFSKQRLDDLLVLERGEGPYVFDTRGRRYVDALSSLFCAQLGYSYGAEFAAAVTEQLTRLPFNTNWATAHPPAIELAQRLTALAPAGLTRAYFTNGGSEAVEAAWKLVREHYVAIGQPRRTKAIARDVAYHGVTLGALALTGVPRFKDAFGPPPIDVTHVSNTNAFRAPDGADPAAFRDRLLAEVEAAIVAAGPDEVALIVAEPVQNAGGCLTPPPGYWRGLRELADRYGILLMADEVITGCGRLGEWFGVAREDVTPDLVTVAKGITSAYAPMGAVLATDRVVEPLDARVLRHGITFGGHPASAAVALRNLDIFARDGVLENVRALEPYLRDRLGDLLALPIVGDVRGAGFFWAIELVKDDANGRFDQAERDALLRGYLPGRLREAGLIARADDRGDAVLQIAPPLISDNAVLDEIVGGLSDVLTDAGKRFAAA</sequence>
<keyword evidence="2 6" id="KW-0032">Aminotransferase</keyword>
<keyword evidence="4 5" id="KW-0663">Pyridoxal phosphate</keyword>
<dbReference type="CDD" id="cd00610">
    <property type="entry name" value="OAT_like"/>
    <property type="match status" value="1"/>
</dbReference>
<comment type="caution">
    <text evidence="6">The sequence shown here is derived from an EMBL/GenBank/DDBJ whole genome shotgun (WGS) entry which is preliminary data.</text>
</comment>
<reference evidence="6 7" key="1">
    <citation type="submission" date="2018-01" db="EMBL/GenBank/DDBJ databases">
        <title>Draft genome sequence of Jiangella sp. GTF31.</title>
        <authorList>
            <person name="Sahin N."/>
            <person name="Ay H."/>
            <person name="Saygin H."/>
        </authorList>
    </citation>
    <scope>NUCLEOTIDE SEQUENCE [LARGE SCALE GENOMIC DNA]</scope>
    <source>
        <strain evidence="6 7">GTF31</strain>
    </source>
</reference>
<dbReference type="PANTHER" id="PTHR43094:SF1">
    <property type="entry name" value="AMINOTRANSFERASE CLASS-III"/>
    <property type="match status" value="1"/>
</dbReference>
<dbReference type="NCBIfam" id="NF005102">
    <property type="entry name" value="PRK06541.1"/>
    <property type="match status" value="1"/>
</dbReference>
<evidence type="ECO:0000313" key="6">
    <source>
        <dbReference type="EMBL" id="PZF81244.1"/>
    </source>
</evidence>
<dbReference type="Gene3D" id="3.40.640.10">
    <property type="entry name" value="Type I PLP-dependent aspartate aminotransferase-like (Major domain)"/>
    <property type="match status" value="1"/>
</dbReference>
<organism evidence="6 7">
    <name type="scientific">Jiangella anatolica</name>
    <dbReference type="NCBI Taxonomy" id="2670374"/>
    <lineage>
        <taxon>Bacteria</taxon>
        <taxon>Bacillati</taxon>
        <taxon>Actinomycetota</taxon>
        <taxon>Actinomycetes</taxon>
        <taxon>Jiangellales</taxon>
        <taxon>Jiangellaceae</taxon>
        <taxon>Jiangella</taxon>
    </lineage>
</organism>
<dbReference type="AlphaFoldDB" id="A0A2W2BLP8"/>
<dbReference type="GO" id="GO:0008483">
    <property type="term" value="F:transaminase activity"/>
    <property type="evidence" value="ECO:0007669"/>
    <property type="project" value="UniProtKB-KW"/>
</dbReference>
<dbReference type="Gene3D" id="3.90.1150.10">
    <property type="entry name" value="Aspartate Aminotransferase, domain 1"/>
    <property type="match status" value="1"/>
</dbReference>
<dbReference type="RefSeq" id="WP_111256781.1">
    <property type="nucleotide sequence ID" value="NZ_POTW01000062.1"/>
</dbReference>
<protein>
    <submittedName>
        <fullName evidence="6">Aspartate aminotransferase family protein</fullName>
    </submittedName>
</protein>
<proteinExistence type="inferred from homology"/>
<evidence type="ECO:0000256" key="3">
    <source>
        <dbReference type="ARBA" id="ARBA00022679"/>
    </source>
</evidence>
<evidence type="ECO:0000313" key="7">
    <source>
        <dbReference type="Proteomes" id="UP000248764"/>
    </source>
</evidence>
<dbReference type="InterPro" id="IPR015421">
    <property type="entry name" value="PyrdxlP-dep_Trfase_major"/>
</dbReference>
<accession>A0A2W2BLP8</accession>
<dbReference type="PIRSF" id="PIRSF000521">
    <property type="entry name" value="Transaminase_4ab_Lys_Orn"/>
    <property type="match status" value="1"/>
</dbReference>
<dbReference type="Pfam" id="PF00202">
    <property type="entry name" value="Aminotran_3"/>
    <property type="match status" value="1"/>
</dbReference>
<dbReference type="Proteomes" id="UP000248764">
    <property type="component" value="Unassembled WGS sequence"/>
</dbReference>
<gene>
    <name evidence="6" type="ORF">C1I92_21905</name>
</gene>
<dbReference type="SUPFAM" id="SSF53383">
    <property type="entry name" value="PLP-dependent transferases"/>
    <property type="match status" value="1"/>
</dbReference>
<dbReference type="PROSITE" id="PS00600">
    <property type="entry name" value="AA_TRANSFER_CLASS_3"/>
    <property type="match status" value="1"/>
</dbReference>
<comment type="similarity">
    <text evidence="1 5">Belongs to the class-III pyridoxal-phosphate-dependent aminotransferase family.</text>
</comment>
<dbReference type="FunFam" id="3.40.640.10:FF:000014">
    <property type="entry name" value="Adenosylmethionine-8-amino-7-oxononanoate aminotransferase, probable"/>
    <property type="match status" value="1"/>
</dbReference>
<name>A0A2W2BLP8_9ACTN</name>